<reference evidence="2" key="1">
    <citation type="submission" date="2020-12" db="EMBL/GenBank/DDBJ databases">
        <authorList>
            <consortium name="Molecular Ecology Group"/>
        </authorList>
    </citation>
    <scope>NUCLEOTIDE SEQUENCE</scope>
    <source>
        <strain evidence="2">TBG_1078</strain>
    </source>
</reference>
<accession>A0A811YDM6</accession>
<keyword evidence="3" id="KW-1185">Reference proteome</keyword>
<feature type="compositionally biased region" description="Pro residues" evidence="1">
    <location>
        <begin position="44"/>
        <end position="54"/>
    </location>
</feature>
<sequence length="145" mass="14651">MPGTRSGEYAHLAARPAGSGREVSAATGARFHSACAPLTAGPATPAPVPDPRAPPLLLGAAGSFSQRTFSFDLGRERFAVTERSGSRSSPRSALAYRGPGGRGEAVRPGGGGSPARWPARPPRGAGPAEGHRGRPPTGRPGSPPE</sequence>
<name>A0A811YDM6_NYCPR</name>
<feature type="compositionally biased region" description="Gly residues" evidence="1">
    <location>
        <begin position="98"/>
        <end position="113"/>
    </location>
</feature>
<feature type="compositionally biased region" description="Low complexity" evidence="1">
    <location>
        <begin position="114"/>
        <end position="128"/>
    </location>
</feature>
<proteinExistence type="predicted"/>
<gene>
    <name evidence="2" type="ORF">NYPRO_LOCUS5266</name>
</gene>
<evidence type="ECO:0000256" key="1">
    <source>
        <dbReference type="SAM" id="MobiDB-lite"/>
    </source>
</evidence>
<organism evidence="2 3">
    <name type="scientific">Nyctereutes procyonoides</name>
    <name type="common">Raccoon dog</name>
    <name type="synonym">Canis procyonoides</name>
    <dbReference type="NCBI Taxonomy" id="34880"/>
    <lineage>
        <taxon>Eukaryota</taxon>
        <taxon>Metazoa</taxon>
        <taxon>Chordata</taxon>
        <taxon>Craniata</taxon>
        <taxon>Vertebrata</taxon>
        <taxon>Euteleostomi</taxon>
        <taxon>Mammalia</taxon>
        <taxon>Eutheria</taxon>
        <taxon>Laurasiatheria</taxon>
        <taxon>Carnivora</taxon>
        <taxon>Caniformia</taxon>
        <taxon>Canidae</taxon>
        <taxon>Nyctereutes</taxon>
    </lineage>
</organism>
<dbReference type="Proteomes" id="UP000645828">
    <property type="component" value="Unassembled WGS sequence"/>
</dbReference>
<feature type="compositionally biased region" description="Low complexity" evidence="1">
    <location>
        <begin position="34"/>
        <end position="43"/>
    </location>
</feature>
<feature type="region of interest" description="Disordered" evidence="1">
    <location>
        <begin position="1"/>
        <end position="59"/>
    </location>
</feature>
<dbReference type="AlphaFoldDB" id="A0A811YDM6"/>
<evidence type="ECO:0000313" key="3">
    <source>
        <dbReference type="Proteomes" id="UP000645828"/>
    </source>
</evidence>
<evidence type="ECO:0000313" key="2">
    <source>
        <dbReference type="EMBL" id="CAD7672471.1"/>
    </source>
</evidence>
<protein>
    <submittedName>
        <fullName evidence="2">(raccoon dog) hypothetical protein</fullName>
    </submittedName>
</protein>
<comment type="caution">
    <text evidence="2">The sequence shown here is derived from an EMBL/GenBank/DDBJ whole genome shotgun (WGS) entry which is preliminary data.</text>
</comment>
<feature type="region of interest" description="Disordered" evidence="1">
    <location>
        <begin position="80"/>
        <end position="145"/>
    </location>
</feature>
<dbReference type="EMBL" id="CAJHUB010000666">
    <property type="protein sequence ID" value="CAD7672471.1"/>
    <property type="molecule type" value="Genomic_DNA"/>
</dbReference>